<dbReference type="PANTHER" id="PTHR47272:SF2">
    <property type="entry name" value="PIGGYBAC TRANSPOSABLE ELEMENT-DERIVED PROTEIN 3-LIKE"/>
    <property type="match status" value="1"/>
</dbReference>
<reference evidence="1" key="1">
    <citation type="submission" date="2019-08" db="EMBL/GenBank/DDBJ databases">
        <title>The genome of the North American firefly Photinus pyralis.</title>
        <authorList>
            <consortium name="Photinus pyralis genome working group"/>
            <person name="Fallon T.R."/>
            <person name="Sander Lower S.E."/>
            <person name="Weng J.-K."/>
        </authorList>
    </citation>
    <scope>NUCLEOTIDE SEQUENCE</scope>
    <source>
        <strain evidence="1">TRF0915ILg1</strain>
        <tissue evidence="1">Whole body</tissue>
    </source>
</reference>
<dbReference type="Proteomes" id="UP000801492">
    <property type="component" value="Unassembled WGS sequence"/>
</dbReference>
<proteinExistence type="predicted"/>
<dbReference type="PANTHER" id="PTHR47272">
    <property type="entry name" value="DDE_TNP_1_7 DOMAIN-CONTAINING PROTEIN"/>
    <property type="match status" value="1"/>
</dbReference>
<evidence type="ECO:0000313" key="1">
    <source>
        <dbReference type="EMBL" id="KAF2903101.1"/>
    </source>
</evidence>
<keyword evidence="2" id="KW-1185">Reference proteome</keyword>
<comment type="caution">
    <text evidence="1">The sequence shown here is derived from an EMBL/GenBank/DDBJ whole genome shotgun (WGS) entry which is preliminary data.</text>
</comment>
<dbReference type="EMBL" id="VTPC01001111">
    <property type="protein sequence ID" value="KAF2903101.1"/>
    <property type="molecule type" value="Genomic_DNA"/>
</dbReference>
<evidence type="ECO:0000313" key="2">
    <source>
        <dbReference type="Proteomes" id="UP000801492"/>
    </source>
</evidence>
<name>A0A8K0DFB0_IGNLU</name>
<gene>
    <name evidence="1" type="ORF">ILUMI_03089</name>
</gene>
<protein>
    <submittedName>
        <fullName evidence="1">Uncharacterized protein</fullName>
    </submittedName>
</protein>
<organism evidence="1 2">
    <name type="scientific">Ignelater luminosus</name>
    <name type="common">Cucubano</name>
    <name type="synonym">Pyrophorus luminosus</name>
    <dbReference type="NCBI Taxonomy" id="2038154"/>
    <lineage>
        <taxon>Eukaryota</taxon>
        <taxon>Metazoa</taxon>
        <taxon>Ecdysozoa</taxon>
        <taxon>Arthropoda</taxon>
        <taxon>Hexapoda</taxon>
        <taxon>Insecta</taxon>
        <taxon>Pterygota</taxon>
        <taxon>Neoptera</taxon>
        <taxon>Endopterygota</taxon>
        <taxon>Coleoptera</taxon>
        <taxon>Polyphaga</taxon>
        <taxon>Elateriformia</taxon>
        <taxon>Elateroidea</taxon>
        <taxon>Elateridae</taxon>
        <taxon>Agrypninae</taxon>
        <taxon>Pyrophorini</taxon>
        <taxon>Ignelater</taxon>
    </lineage>
</organism>
<dbReference type="AlphaFoldDB" id="A0A8K0DFB0"/>
<dbReference type="OrthoDB" id="6766025at2759"/>
<sequence>MWKVFIERGFSDEVTNKEGDVVLGKSLNNKVTCWASNYLGKGEDDKTNQVIGGVDFLDQLLSYYRIFIRSKKWTLRVITHMIEQAAGWSIKKIVKTVVCVQSK</sequence>
<accession>A0A8K0DFB0</accession>